<evidence type="ECO:0008006" key="3">
    <source>
        <dbReference type="Google" id="ProtNLM"/>
    </source>
</evidence>
<sequence>MATVPDLDRLDCPGCGGRISASAAMTREEIPCPDCGTEWRVEVQDVPGRSLIDLKAAVDHR</sequence>
<accession>A0AAE4Z8K7</accession>
<dbReference type="EMBL" id="JAACAK010000046">
    <property type="protein sequence ID" value="NIR74652.1"/>
    <property type="molecule type" value="Genomic_DNA"/>
</dbReference>
<evidence type="ECO:0000313" key="2">
    <source>
        <dbReference type="Proteomes" id="UP000702544"/>
    </source>
</evidence>
<dbReference type="InterPro" id="IPR005906">
    <property type="entry name" value="LysW"/>
</dbReference>
<organism evidence="1 2">
    <name type="scientific">Candidatus Kutchimonas denitrificans</name>
    <dbReference type="NCBI Taxonomy" id="3056748"/>
    <lineage>
        <taxon>Bacteria</taxon>
        <taxon>Pseudomonadati</taxon>
        <taxon>Gemmatimonadota</taxon>
        <taxon>Gemmatimonadia</taxon>
        <taxon>Candidatus Palauibacterales</taxon>
        <taxon>Candidatus Palauibacteraceae</taxon>
        <taxon>Candidatus Kutchimonas</taxon>
    </lineage>
</organism>
<dbReference type="Pfam" id="PF21344">
    <property type="entry name" value="Zn_ribbon_LysW"/>
    <property type="match status" value="1"/>
</dbReference>
<comment type="caution">
    <text evidence="1">The sequence shown here is derived from an EMBL/GenBank/DDBJ whole genome shotgun (WGS) entry which is preliminary data.</text>
</comment>
<protein>
    <recommendedName>
        <fullName evidence="3">Lysine biosynthesis protein LysW</fullName>
    </recommendedName>
</protein>
<dbReference type="Gene3D" id="2.20.28.160">
    <property type="match status" value="1"/>
</dbReference>
<dbReference type="AlphaFoldDB" id="A0AAE4Z8K7"/>
<evidence type="ECO:0000313" key="1">
    <source>
        <dbReference type="EMBL" id="NIR74652.1"/>
    </source>
</evidence>
<gene>
    <name evidence="1" type="ORF">GWO12_06010</name>
</gene>
<dbReference type="Proteomes" id="UP000702544">
    <property type="component" value="Unassembled WGS sequence"/>
</dbReference>
<name>A0AAE4Z8K7_9BACT</name>
<proteinExistence type="predicted"/>
<reference evidence="1 2" key="1">
    <citation type="submission" date="2020-01" db="EMBL/GenBank/DDBJ databases">
        <title>Genomes assembled from Gulf of Kutch pelagic sediment metagenomes.</title>
        <authorList>
            <person name="Chandrashekar M."/>
            <person name="Mahajan M.S."/>
            <person name="Dave K.J."/>
            <person name="Vatsa P."/>
            <person name="Nathani N.M."/>
        </authorList>
    </citation>
    <scope>NUCLEOTIDE SEQUENCE [LARGE SCALE GENOMIC DNA]</scope>
    <source>
        <strain evidence="1">KS3-K002</strain>
    </source>
</reference>